<keyword evidence="4" id="KW-1185">Reference proteome</keyword>
<name>A0A376AHB6_9HYPH</name>
<evidence type="ECO:0000259" key="2">
    <source>
        <dbReference type="Pfam" id="PF19029"/>
    </source>
</evidence>
<protein>
    <recommendedName>
        <fullName evidence="2">DUF883 domain-containing protein</fullName>
    </recommendedName>
</protein>
<dbReference type="STRING" id="1336235.GCA_000518785_04582"/>
<dbReference type="EMBL" id="UEYP01000003">
    <property type="protein sequence ID" value="SSC67205.1"/>
    <property type="molecule type" value="Genomic_DNA"/>
</dbReference>
<dbReference type="Proteomes" id="UP000254764">
    <property type="component" value="Unassembled WGS sequence"/>
</dbReference>
<dbReference type="AlphaFoldDB" id="A0A376AHB6"/>
<proteinExistence type="predicted"/>
<evidence type="ECO:0000313" key="3">
    <source>
        <dbReference type="EMBL" id="SSC67205.1"/>
    </source>
</evidence>
<dbReference type="InterPro" id="IPR043605">
    <property type="entry name" value="DUF883_C"/>
</dbReference>
<gene>
    <name evidence="3" type="ORF">RHIZ70_2913</name>
</gene>
<accession>A0A376AHB6</accession>
<evidence type="ECO:0000313" key="4">
    <source>
        <dbReference type="Proteomes" id="UP000254764"/>
    </source>
</evidence>
<dbReference type="RefSeq" id="WP_115669863.1">
    <property type="nucleotide sequence ID" value="NZ_UEYP01000003.1"/>
</dbReference>
<dbReference type="OrthoDB" id="8368551at2"/>
<feature type="domain" description="DUF883" evidence="2">
    <location>
        <begin position="99"/>
        <end position="121"/>
    </location>
</feature>
<evidence type="ECO:0000256" key="1">
    <source>
        <dbReference type="SAM" id="Coils"/>
    </source>
</evidence>
<keyword evidence="1" id="KW-0175">Coiled coil</keyword>
<feature type="coiled-coil region" evidence="1">
    <location>
        <begin position="7"/>
        <end position="49"/>
    </location>
</feature>
<sequence>MATVSMADKAKAKADNLIDEAEVATSASAGDVQAELENLRRDIAALTQTVASFGTGKLKEASIRASQLGSEAADVSAQYVESARDSLRSAEQDLQAQIRSKPLQAVAIAAGVGFLAALLSRR</sequence>
<reference evidence="4" key="1">
    <citation type="submission" date="2018-07" db="EMBL/GenBank/DDBJ databases">
        <authorList>
            <person name="Peiro R."/>
            <person name="Begona"/>
            <person name="Cbmso G."/>
            <person name="Lopez M."/>
            <person name="Gonzalez S."/>
        </authorList>
    </citation>
    <scope>NUCLEOTIDE SEQUENCE [LARGE SCALE GENOMIC DNA]</scope>
</reference>
<organism evidence="3 4">
    <name type="scientific">Ciceribacter selenitireducens ATCC BAA-1503</name>
    <dbReference type="NCBI Taxonomy" id="1336235"/>
    <lineage>
        <taxon>Bacteria</taxon>
        <taxon>Pseudomonadati</taxon>
        <taxon>Pseudomonadota</taxon>
        <taxon>Alphaproteobacteria</taxon>
        <taxon>Hyphomicrobiales</taxon>
        <taxon>Rhizobiaceae</taxon>
        <taxon>Ciceribacter</taxon>
    </lineage>
</organism>
<dbReference type="Pfam" id="PF19029">
    <property type="entry name" value="DUF883_C"/>
    <property type="match status" value="1"/>
</dbReference>